<organism evidence="1 2">
    <name type="scientific">Pseudoalteromonas phenolica</name>
    <dbReference type="NCBI Taxonomy" id="161398"/>
    <lineage>
        <taxon>Bacteria</taxon>
        <taxon>Pseudomonadati</taxon>
        <taxon>Pseudomonadota</taxon>
        <taxon>Gammaproteobacteria</taxon>
        <taxon>Alteromonadales</taxon>
        <taxon>Pseudoalteromonadaceae</taxon>
        <taxon>Pseudoalteromonas</taxon>
    </lineage>
</organism>
<gene>
    <name evidence="1" type="ORF">C1E23_01145</name>
</gene>
<proteinExistence type="predicted"/>
<comment type="caution">
    <text evidence="1">The sequence shown here is derived from an EMBL/GenBank/DDBJ whole genome shotgun (WGS) entry which is preliminary data.</text>
</comment>
<sequence length="206" mass="22635">MSKLVLAAGSVRTLQVTKRWFNLLNASHPFVIRFEHDEVVGMVGRQYDFENIKRIEIHNPSDDELRIEYEIAHIHITSVADGNVKVVNSISVDEIKQQVNVKINDEVKVLARSEVGLGLDSLDDIDIEPQQSKKVIDANPNRKELILQNTSANPVEIRVGGANVGQRNGGIIKAGGALGLSNGAAVYAFNTDQQYAAKLSIIEVLL</sequence>
<name>A0A4Q7IS85_9GAMM</name>
<accession>A0A4Q7IS85</accession>
<evidence type="ECO:0000313" key="1">
    <source>
        <dbReference type="EMBL" id="RZQ54920.1"/>
    </source>
</evidence>
<protein>
    <submittedName>
        <fullName evidence="1">Uncharacterized protein</fullName>
    </submittedName>
</protein>
<dbReference type="EMBL" id="PPSX01000005">
    <property type="protein sequence ID" value="RZQ54920.1"/>
    <property type="molecule type" value="Genomic_DNA"/>
</dbReference>
<dbReference type="AlphaFoldDB" id="A0A4Q7IS85"/>
<evidence type="ECO:0000313" key="2">
    <source>
        <dbReference type="Proteomes" id="UP000291338"/>
    </source>
</evidence>
<dbReference type="RefSeq" id="WP_130253811.1">
    <property type="nucleotide sequence ID" value="NZ_PPSX01000005.1"/>
</dbReference>
<reference evidence="1 2" key="1">
    <citation type="submission" date="2018-01" db="EMBL/GenBank/DDBJ databases">
        <title>Co-occurrence of chitin degradation, pigmentation and bioactivity in marine Pseudoalteromonas.</title>
        <authorList>
            <person name="Paulsen S."/>
            <person name="Gram L."/>
            <person name="Machado H."/>
        </authorList>
    </citation>
    <scope>NUCLEOTIDE SEQUENCE [LARGE SCALE GENOMIC DNA]</scope>
    <source>
        <strain evidence="1 2">S3898</strain>
    </source>
</reference>
<dbReference type="Proteomes" id="UP000291338">
    <property type="component" value="Unassembled WGS sequence"/>
</dbReference>